<keyword evidence="2" id="KW-1185">Reference proteome</keyword>
<protein>
    <recommendedName>
        <fullName evidence="3">Transposase IS200-like domain-containing protein</fullName>
    </recommendedName>
</protein>
<evidence type="ECO:0000313" key="2">
    <source>
        <dbReference type="Proteomes" id="UP000658258"/>
    </source>
</evidence>
<evidence type="ECO:0008006" key="3">
    <source>
        <dbReference type="Google" id="ProtNLM"/>
    </source>
</evidence>
<dbReference type="Gene3D" id="3.30.70.1290">
    <property type="entry name" value="Transposase IS200-like"/>
    <property type="match status" value="1"/>
</dbReference>
<comment type="caution">
    <text evidence="1">The sequence shown here is derived from an EMBL/GenBank/DDBJ whole genome shotgun (WGS) entry which is preliminary data.</text>
</comment>
<evidence type="ECO:0000313" key="1">
    <source>
        <dbReference type="EMBL" id="GHE54583.1"/>
    </source>
</evidence>
<name>A0ABQ3I3R9_9BACT</name>
<dbReference type="SUPFAM" id="SSF143422">
    <property type="entry name" value="Transposase IS200-like"/>
    <property type="match status" value="1"/>
</dbReference>
<sequence length="84" mass="10144">MQPEKLYHIYNHANGNENLFKETENYNYFLGQWSKYIEPIANTLAYCLMPNHFHALVLMKRQEEVEATFGKFRTFQKFKVLNHN</sequence>
<dbReference type="EMBL" id="BNAG01000001">
    <property type="protein sequence ID" value="GHE54583.1"/>
    <property type="molecule type" value="Genomic_DNA"/>
</dbReference>
<proteinExistence type="predicted"/>
<reference evidence="2" key="1">
    <citation type="journal article" date="2019" name="Int. J. Syst. Evol. Microbiol.">
        <title>The Global Catalogue of Microorganisms (GCM) 10K type strain sequencing project: providing services to taxonomists for standard genome sequencing and annotation.</title>
        <authorList>
            <consortium name="The Broad Institute Genomics Platform"/>
            <consortium name="The Broad Institute Genome Sequencing Center for Infectious Disease"/>
            <person name="Wu L."/>
            <person name="Ma J."/>
        </authorList>
    </citation>
    <scope>NUCLEOTIDE SEQUENCE [LARGE SCALE GENOMIC DNA]</scope>
    <source>
        <strain evidence="2">CGMCC 1.15111</strain>
    </source>
</reference>
<dbReference type="RefSeq" id="WP_189628753.1">
    <property type="nucleotide sequence ID" value="NZ_BNAG01000001.1"/>
</dbReference>
<gene>
    <name evidence="1" type="ORF">GCM10011340_06530</name>
</gene>
<accession>A0ABQ3I3R9</accession>
<dbReference type="InterPro" id="IPR036515">
    <property type="entry name" value="Transposase_17_sf"/>
</dbReference>
<dbReference type="Proteomes" id="UP000658258">
    <property type="component" value="Unassembled WGS sequence"/>
</dbReference>
<organism evidence="1 2">
    <name type="scientific">Roseivirga thermotolerans</name>
    <dbReference type="NCBI Taxonomy" id="1758176"/>
    <lineage>
        <taxon>Bacteria</taxon>
        <taxon>Pseudomonadati</taxon>
        <taxon>Bacteroidota</taxon>
        <taxon>Cytophagia</taxon>
        <taxon>Cytophagales</taxon>
        <taxon>Roseivirgaceae</taxon>
        <taxon>Roseivirga</taxon>
    </lineage>
</organism>